<evidence type="ECO:0000313" key="2">
    <source>
        <dbReference type="EMBL" id="EKO16388.1"/>
    </source>
</evidence>
<evidence type="ECO:0000313" key="3">
    <source>
        <dbReference type="Proteomes" id="UP000006253"/>
    </source>
</evidence>
<dbReference type="Pfam" id="PF18863">
    <property type="entry name" value="AbiJ_NTD4"/>
    <property type="match status" value="1"/>
</dbReference>
<dbReference type="InterPro" id="IPR049503">
    <property type="entry name" value="AbiJ_NTD4"/>
</dbReference>
<accession>A0A0E2BGQ5</accession>
<comment type="caution">
    <text evidence="2">The sequence shown here is derived from an EMBL/GenBank/DDBJ whole genome shotgun (WGS) entry which is preliminary data.</text>
</comment>
<proteinExistence type="predicted"/>
<name>A0A0E2BGQ5_9LEPT</name>
<feature type="domain" description="HEPN AbiJ-N-terminal" evidence="1">
    <location>
        <begin position="8"/>
        <end position="161"/>
    </location>
</feature>
<gene>
    <name evidence="2" type="ORF">LEP1GSC081_1370</name>
</gene>
<evidence type="ECO:0000259" key="1">
    <source>
        <dbReference type="Pfam" id="PF18863"/>
    </source>
</evidence>
<reference evidence="2 3" key="1">
    <citation type="submission" date="2012-10" db="EMBL/GenBank/DDBJ databases">
        <authorList>
            <person name="Harkins D.M."/>
            <person name="Durkin A.S."/>
            <person name="Brinkac L.M."/>
            <person name="Selengut J.D."/>
            <person name="Sanka R."/>
            <person name="DePew J."/>
            <person name="Purushe J."/>
            <person name="Peacock S.J."/>
            <person name="Thaipadungpanit J."/>
            <person name="Wuthiekanun V.W."/>
            <person name="Day N.P."/>
            <person name="Vinetz J.M."/>
            <person name="Sutton G.G."/>
            <person name="Nelson W.C."/>
            <person name="Fouts D.E."/>
        </authorList>
    </citation>
    <scope>NUCLEOTIDE SEQUENCE [LARGE SCALE GENOMIC DNA]</scope>
    <source>
        <strain evidence="2 3">H1</strain>
    </source>
</reference>
<protein>
    <recommendedName>
        <fullName evidence="1">HEPN AbiJ-N-terminal domain-containing protein</fullName>
    </recommendedName>
</protein>
<dbReference type="RefSeq" id="WP_004764976.1">
    <property type="nucleotide sequence ID" value="NZ_AHMY02000026.1"/>
</dbReference>
<dbReference type="Proteomes" id="UP000006253">
    <property type="component" value="Unassembled WGS sequence"/>
</dbReference>
<dbReference type="EMBL" id="AHMY02000026">
    <property type="protein sequence ID" value="EKO16388.1"/>
    <property type="molecule type" value="Genomic_DNA"/>
</dbReference>
<dbReference type="AlphaFoldDB" id="A0A0E2BGQ5"/>
<organism evidence="2 3">
    <name type="scientific">Leptospira kirschneri str. H1</name>
    <dbReference type="NCBI Taxonomy" id="1049966"/>
    <lineage>
        <taxon>Bacteria</taxon>
        <taxon>Pseudomonadati</taxon>
        <taxon>Spirochaetota</taxon>
        <taxon>Spirochaetia</taxon>
        <taxon>Leptospirales</taxon>
        <taxon>Leptospiraceae</taxon>
        <taxon>Leptospira</taxon>
    </lineage>
</organism>
<sequence>MNRNSFINRFSINQRDLIYDEFPLPARKGLVHIITEMLQRNNKENSKTEWEKISQCLHKANKQILYLPDSNSYRQQFNDLLINCEWYFVYEFCEIYFSNNIEEYCIYYDDSATIIYTKEENQKYFTNEINALLTSEYVGFEFKDGQFARRGYSKTQTTINKSNQVLAAPKLKIARKHYNKALKYFQSKEIQDAENSIKEAICALEATLNSLFSPNVASNFSKEVLKLVGGDENQAPRPLIDAMIKIYGYRNSASGVAHAPAEGLKVTFKEAELVLNLIGDYITYFYDLLYTNDEIPF</sequence>